<dbReference type="Proteomes" id="UP000055019">
    <property type="component" value="Unassembled WGS sequence"/>
</dbReference>
<reference evidence="1" key="1">
    <citation type="submission" date="2016-01" db="EMBL/GenBank/DDBJ databases">
        <authorList>
            <person name="Peeters C."/>
        </authorList>
    </citation>
    <scope>NUCLEOTIDE SEQUENCE [LARGE SCALE GENOMIC DNA]</scope>
    <source>
        <strain evidence="1">LMG 29317</strain>
    </source>
</reference>
<dbReference type="Gene3D" id="2.60.120.1110">
    <property type="match status" value="1"/>
</dbReference>
<accession>A0A158HST1</accession>
<evidence type="ECO:0000313" key="2">
    <source>
        <dbReference type="Proteomes" id="UP000055019"/>
    </source>
</evidence>
<evidence type="ECO:0000313" key="1">
    <source>
        <dbReference type="EMBL" id="SAL47435.1"/>
    </source>
</evidence>
<dbReference type="InterPro" id="IPR048922">
    <property type="entry name" value="Bbp16"/>
</dbReference>
<protein>
    <submittedName>
        <fullName evidence="1">Uncharacterized protein</fullName>
    </submittedName>
</protein>
<gene>
    <name evidence="1" type="ORF">AWB74_02132</name>
</gene>
<sequence length="151" mass="15532">MILDQQSLFSDAQAITASANSSNVIDTLPGGQNTKSGIGDGEDITLFAQVGSANFATLTSLNIQLVSADDAALTTNPITHYDSGAIPVASLTAKARLVGIDVPFGKFRRYVGLKYVVTGSNATAGSITAGLVKDMQTINGTVDYAKGFTVA</sequence>
<dbReference type="Pfam" id="PF21190">
    <property type="entry name" value="Bbp16"/>
    <property type="match status" value="1"/>
</dbReference>
<organism evidence="1 2">
    <name type="scientific">Caballeronia arvi</name>
    <dbReference type="NCBI Taxonomy" id="1777135"/>
    <lineage>
        <taxon>Bacteria</taxon>
        <taxon>Pseudomonadati</taxon>
        <taxon>Pseudomonadota</taxon>
        <taxon>Betaproteobacteria</taxon>
        <taxon>Burkholderiales</taxon>
        <taxon>Burkholderiaceae</taxon>
        <taxon>Caballeronia</taxon>
    </lineage>
</organism>
<dbReference type="AlphaFoldDB" id="A0A158HST1"/>
<proteinExistence type="predicted"/>
<dbReference type="RefSeq" id="WP_061146741.1">
    <property type="nucleotide sequence ID" value="NZ_FCOM02000007.1"/>
</dbReference>
<name>A0A158HST1_9BURK</name>
<dbReference type="OrthoDB" id="8617484at2"/>
<comment type="caution">
    <text evidence="1">The sequence shown here is derived from an EMBL/GenBank/DDBJ whole genome shotgun (WGS) entry which is preliminary data.</text>
</comment>
<keyword evidence="2" id="KW-1185">Reference proteome</keyword>
<dbReference type="EMBL" id="FCOM02000007">
    <property type="protein sequence ID" value="SAL47435.1"/>
    <property type="molecule type" value="Genomic_DNA"/>
</dbReference>